<keyword evidence="2" id="KW-1185">Reference proteome</keyword>
<accession>A0A0C9X444</accession>
<sequence length="100" mass="11607">MLSLHVSKKRSDPWTWSRIEQGIPKPEYLSDVYVEVRCAPCATSPWYVRSIPDQRVCPATAEPAVEGVVGLKQTLFPWRLQKAYLWIERNDLFPNRTGYL</sequence>
<evidence type="ECO:0000313" key="1">
    <source>
        <dbReference type="EMBL" id="KIJ91322.1"/>
    </source>
</evidence>
<dbReference type="AlphaFoldDB" id="A0A0C9X444"/>
<organism evidence="1 2">
    <name type="scientific">Laccaria amethystina LaAM-08-1</name>
    <dbReference type="NCBI Taxonomy" id="1095629"/>
    <lineage>
        <taxon>Eukaryota</taxon>
        <taxon>Fungi</taxon>
        <taxon>Dikarya</taxon>
        <taxon>Basidiomycota</taxon>
        <taxon>Agaricomycotina</taxon>
        <taxon>Agaricomycetes</taxon>
        <taxon>Agaricomycetidae</taxon>
        <taxon>Agaricales</taxon>
        <taxon>Agaricineae</taxon>
        <taxon>Hydnangiaceae</taxon>
        <taxon>Laccaria</taxon>
    </lineage>
</organism>
<dbReference type="HOGENOM" id="CLU_2306597_0_0_1"/>
<dbReference type="EMBL" id="KN839024">
    <property type="protein sequence ID" value="KIJ91322.1"/>
    <property type="molecule type" value="Genomic_DNA"/>
</dbReference>
<protein>
    <submittedName>
        <fullName evidence="1">Uncharacterized protein</fullName>
    </submittedName>
</protein>
<name>A0A0C9X444_9AGAR</name>
<reference evidence="2" key="2">
    <citation type="submission" date="2015-01" db="EMBL/GenBank/DDBJ databases">
        <title>Evolutionary Origins and Diversification of the Mycorrhizal Mutualists.</title>
        <authorList>
            <consortium name="DOE Joint Genome Institute"/>
            <consortium name="Mycorrhizal Genomics Consortium"/>
            <person name="Kohler A."/>
            <person name="Kuo A."/>
            <person name="Nagy L.G."/>
            <person name="Floudas D."/>
            <person name="Copeland A."/>
            <person name="Barry K.W."/>
            <person name="Cichocki N."/>
            <person name="Veneault-Fourrey C."/>
            <person name="LaButti K."/>
            <person name="Lindquist E.A."/>
            <person name="Lipzen A."/>
            <person name="Lundell T."/>
            <person name="Morin E."/>
            <person name="Murat C."/>
            <person name="Riley R."/>
            <person name="Ohm R."/>
            <person name="Sun H."/>
            <person name="Tunlid A."/>
            <person name="Henrissat B."/>
            <person name="Grigoriev I.V."/>
            <person name="Hibbett D.S."/>
            <person name="Martin F."/>
        </authorList>
    </citation>
    <scope>NUCLEOTIDE SEQUENCE [LARGE SCALE GENOMIC DNA]</scope>
    <source>
        <strain evidence="2">LaAM-08-1</strain>
    </source>
</reference>
<reference evidence="1 2" key="1">
    <citation type="submission" date="2014-04" db="EMBL/GenBank/DDBJ databases">
        <authorList>
            <consortium name="DOE Joint Genome Institute"/>
            <person name="Kuo A."/>
            <person name="Kohler A."/>
            <person name="Nagy L.G."/>
            <person name="Floudas D."/>
            <person name="Copeland A."/>
            <person name="Barry K.W."/>
            <person name="Cichocki N."/>
            <person name="Veneault-Fourrey C."/>
            <person name="LaButti K."/>
            <person name="Lindquist E.A."/>
            <person name="Lipzen A."/>
            <person name="Lundell T."/>
            <person name="Morin E."/>
            <person name="Murat C."/>
            <person name="Sun H."/>
            <person name="Tunlid A."/>
            <person name="Henrissat B."/>
            <person name="Grigoriev I.V."/>
            <person name="Hibbett D.S."/>
            <person name="Martin F."/>
            <person name="Nordberg H.P."/>
            <person name="Cantor M.N."/>
            <person name="Hua S.X."/>
        </authorList>
    </citation>
    <scope>NUCLEOTIDE SEQUENCE [LARGE SCALE GENOMIC DNA]</scope>
    <source>
        <strain evidence="1 2">LaAM-08-1</strain>
    </source>
</reference>
<evidence type="ECO:0000313" key="2">
    <source>
        <dbReference type="Proteomes" id="UP000054477"/>
    </source>
</evidence>
<gene>
    <name evidence="1" type="ORF">K443DRAFT_490353</name>
</gene>
<proteinExistence type="predicted"/>
<dbReference type="Proteomes" id="UP000054477">
    <property type="component" value="Unassembled WGS sequence"/>
</dbReference>